<dbReference type="OrthoDB" id="10012386at2759"/>
<evidence type="ECO:0000313" key="3">
    <source>
        <dbReference type="Proteomes" id="UP000030765"/>
    </source>
</evidence>
<dbReference type="EnsemblMetazoa" id="ASIC001084-RA">
    <property type="protein sequence ID" value="ASIC001084-PA"/>
    <property type="gene ID" value="ASIC001084"/>
</dbReference>
<reference evidence="1 3" key="1">
    <citation type="journal article" date="2014" name="BMC Genomics">
        <title>Genome sequence of Anopheles sinensis provides insight into genetics basis of mosquito competence for malaria parasites.</title>
        <authorList>
            <person name="Zhou D."/>
            <person name="Zhang D."/>
            <person name="Ding G."/>
            <person name="Shi L."/>
            <person name="Hou Q."/>
            <person name="Ye Y."/>
            <person name="Xu Y."/>
            <person name="Zhou H."/>
            <person name="Xiong C."/>
            <person name="Li S."/>
            <person name="Yu J."/>
            <person name="Hong S."/>
            <person name="Yu X."/>
            <person name="Zou P."/>
            <person name="Chen C."/>
            <person name="Chang X."/>
            <person name="Wang W."/>
            <person name="Lv Y."/>
            <person name="Sun Y."/>
            <person name="Ma L."/>
            <person name="Shen B."/>
            <person name="Zhu C."/>
        </authorList>
    </citation>
    <scope>NUCLEOTIDE SEQUENCE [LARGE SCALE GENOMIC DNA]</scope>
</reference>
<dbReference type="EMBL" id="KE524243">
    <property type="protein sequence ID" value="KFB35154.1"/>
    <property type="molecule type" value="Genomic_DNA"/>
</dbReference>
<sequence length="51" mass="5956">MEKSAFTSTAILYLQRQDSHGECCYTVVTSDDQFRPNYDRIKLKRLSVLNL</sequence>
<dbReference type="AlphaFoldDB" id="A0A084VB10"/>
<keyword evidence="3" id="KW-1185">Reference proteome</keyword>
<evidence type="ECO:0000313" key="2">
    <source>
        <dbReference type="EnsemblMetazoa" id="ASIC001084-PA"/>
    </source>
</evidence>
<dbReference type="VEuPathDB" id="VectorBase:ASIC001084"/>
<dbReference type="EMBL" id="ATLV01004843">
    <property type="status" value="NOT_ANNOTATED_CDS"/>
    <property type="molecule type" value="Genomic_DNA"/>
</dbReference>
<evidence type="ECO:0000313" key="1">
    <source>
        <dbReference type="EMBL" id="KFB35154.1"/>
    </source>
</evidence>
<accession>A0A084VB10</accession>
<gene>
    <name evidence="1" type="ORF">ZHAS_00001084</name>
</gene>
<protein>
    <submittedName>
        <fullName evidence="1">AGAP003554-PA-like protein</fullName>
    </submittedName>
</protein>
<reference evidence="2" key="2">
    <citation type="submission" date="2020-05" db="UniProtKB">
        <authorList>
            <consortium name="EnsemblMetazoa"/>
        </authorList>
    </citation>
    <scope>IDENTIFICATION</scope>
</reference>
<name>A0A084VB10_ANOSI</name>
<organism evidence="1">
    <name type="scientific">Anopheles sinensis</name>
    <name type="common">Mosquito</name>
    <dbReference type="NCBI Taxonomy" id="74873"/>
    <lineage>
        <taxon>Eukaryota</taxon>
        <taxon>Metazoa</taxon>
        <taxon>Ecdysozoa</taxon>
        <taxon>Arthropoda</taxon>
        <taxon>Hexapoda</taxon>
        <taxon>Insecta</taxon>
        <taxon>Pterygota</taxon>
        <taxon>Neoptera</taxon>
        <taxon>Endopterygota</taxon>
        <taxon>Diptera</taxon>
        <taxon>Nematocera</taxon>
        <taxon>Culicoidea</taxon>
        <taxon>Culicidae</taxon>
        <taxon>Anophelinae</taxon>
        <taxon>Anopheles</taxon>
    </lineage>
</organism>
<dbReference type="Proteomes" id="UP000030765">
    <property type="component" value="Unassembled WGS sequence"/>
</dbReference>
<proteinExistence type="predicted"/>
<dbReference type="STRING" id="74873.A0A084VB10"/>